<comment type="caution">
    <text evidence="3">The sequence shown here is derived from an EMBL/GenBank/DDBJ whole genome shotgun (WGS) entry which is preliminary data.</text>
</comment>
<dbReference type="InterPro" id="IPR010539">
    <property type="entry name" value="BaxI_1-like"/>
</dbReference>
<evidence type="ECO:0008006" key="5">
    <source>
        <dbReference type="Google" id="ProtNLM"/>
    </source>
</evidence>
<dbReference type="RefSeq" id="WP_009733948.1">
    <property type="nucleotide sequence ID" value="NZ_MSKJ01000018.1"/>
</dbReference>
<organism evidence="3 4">
    <name type="scientific">Actinomyces oris</name>
    <dbReference type="NCBI Taxonomy" id="544580"/>
    <lineage>
        <taxon>Bacteria</taxon>
        <taxon>Bacillati</taxon>
        <taxon>Actinomycetota</taxon>
        <taxon>Actinomycetes</taxon>
        <taxon>Actinomycetales</taxon>
        <taxon>Actinomycetaceae</taxon>
        <taxon>Actinomyces</taxon>
    </lineage>
</organism>
<dbReference type="PANTHER" id="PTHR41282:SF1">
    <property type="entry name" value="CONSERVED TRANSMEMBRANE PROTEIN-RELATED"/>
    <property type="match status" value="1"/>
</dbReference>
<keyword evidence="2" id="KW-0472">Membrane</keyword>
<accession>A0A1Q8V7E8</accession>
<evidence type="ECO:0000256" key="2">
    <source>
        <dbReference type="SAM" id="Phobius"/>
    </source>
</evidence>
<gene>
    <name evidence="3" type="ORF">BKH29_08750</name>
</gene>
<reference evidence="3 4" key="1">
    <citation type="submission" date="2016-12" db="EMBL/GenBank/DDBJ databases">
        <title>Genomic Comparison of strains in the 'Actinomyces naeslundii' Group.</title>
        <authorList>
            <person name="Mughal S.R."/>
            <person name="Do T."/>
            <person name="Gilbert S.C."/>
            <person name="Witherden E.A."/>
            <person name="Didelot X."/>
            <person name="Beighton D."/>
        </authorList>
    </citation>
    <scope>NUCLEOTIDE SEQUENCE [LARGE SCALE GENOMIC DNA]</scope>
    <source>
        <strain evidence="3 4">CCUG 33920</strain>
    </source>
</reference>
<feature type="transmembrane region" description="Helical" evidence="2">
    <location>
        <begin position="168"/>
        <end position="186"/>
    </location>
</feature>
<evidence type="ECO:0000256" key="1">
    <source>
        <dbReference type="SAM" id="MobiDB-lite"/>
    </source>
</evidence>
<feature type="transmembrane region" description="Helical" evidence="2">
    <location>
        <begin position="266"/>
        <end position="289"/>
    </location>
</feature>
<protein>
    <recommendedName>
        <fullName evidence="5">Bax inhibitor-1/YccA family protein</fullName>
    </recommendedName>
</protein>
<feature type="transmembrane region" description="Helical" evidence="2">
    <location>
        <begin position="106"/>
        <end position="128"/>
    </location>
</feature>
<evidence type="ECO:0000313" key="4">
    <source>
        <dbReference type="Proteomes" id="UP000186857"/>
    </source>
</evidence>
<feature type="transmembrane region" description="Helical" evidence="2">
    <location>
        <begin position="192"/>
        <end position="214"/>
    </location>
</feature>
<dbReference type="Proteomes" id="UP000186857">
    <property type="component" value="Unassembled WGS sequence"/>
</dbReference>
<evidence type="ECO:0000313" key="3">
    <source>
        <dbReference type="EMBL" id="OLO44027.1"/>
    </source>
</evidence>
<dbReference type="PANTHER" id="PTHR41282">
    <property type="entry name" value="CONSERVED TRANSMEMBRANE PROTEIN-RELATED"/>
    <property type="match status" value="1"/>
</dbReference>
<feature type="transmembrane region" description="Helical" evidence="2">
    <location>
        <begin position="226"/>
        <end position="246"/>
    </location>
</feature>
<keyword evidence="2" id="KW-0812">Transmembrane</keyword>
<dbReference type="EMBL" id="MSKJ01000018">
    <property type="protein sequence ID" value="OLO44027.1"/>
    <property type="molecule type" value="Genomic_DNA"/>
</dbReference>
<dbReference type="OrthoDB" id="116480at2"/>
<dbReference type="AlphaFoldDB" id="A0A1Q8V7E8"/>
<sequence length="329" mass="35106">MSNPFFSRSAAFKAGSPAPGTVPAQTPNGYPTMPGYQAGQYGQQATGYGQQYGQYGQTANPYSNQYGQQTAGYGQVSPEQMAGLEAQYQAPSATNADMRRMTYDDVIIRTAGMFGVILVTGALSWSLVTSTDEGTIGLGILAMFAGVIGSFVLGLVNSFKREPSAPLILAYAAFEGLMLGGFSGVMEARYEGIVVQAVLATLATFGVMLAAYSFGGFRVQGRFRRVVVVATLGYMIFSLINFALVMTGAATGAWGLRSLTIMGIPLGIPLGILAVILASFFLAIDFESIENGVRNGLPQRYAWAGAFGLVVTIVWLYVEFLRLLSYFRD</sequence>
<feature type="transmembrane region" description="Helical" evidence="2">
    <location>
        <begin position="301"/>
        <end position="318"/>
    </location>
</feature>
<feature type="transmembrane region" description="Helical" evidence="2">
    <location>
        <begin position="134"/>
        <end position="156"/>
    </location>
</feature>
<name>A0A1Q8V7E8_9ACTO</name>
<dbReference type="Pfam" id="PF12811">
    <property type="entry name" value="BaxI_1"/>
    <property type="match status" value="1"/>
</dbReference>
<proteinExistence type="predicted"/>
<feature type="region of interest" description="Disordered" evidence="1">
    <location>
        <begin position="1"/>
        <end position="33"/>
    </location>
</feature>
<keyword evidence="2" id="KW-1133">Transmembrane helix</keyword>